<accession>A0A2D3UQK3</accession>
<dbReference type="OrthoDB" id="5413827at2759"/>
<keyword evidence="2" id="KW-1185">Reference proteome</keyword>
<protein>
    <submittedName>
        <fullName evidence="1">Uncharacterized protein</fullName>
    </submittedName>
</protein>
<evidence type="ECO:0000313" key="1">
    <source>
        <dbReference type="EMBL" id="CZT19192.1"/>
    </source>
</evidence>
<organism evidence="1 2">
    <name type="scientific">Ramularia collo-cygni</name>
    <dbReference type="NCBI Taxonomy" id="112498"/>
    <lineage>
        <taxon>Eukaryota</taxon>
        <taxon>Fungi</taxon>
        <taxon>Dikarya</taxon>
        <taxon>Ascomycota</taxon>
        <taxon>Pezizomycotina</taxon>
        <taxon>Dothideomycetes</taxon>
        <taxon>Dothideomycetidae</taxon>
        <taxon>Mycosphaerellales</taxon>
        <taxon>Mycosphaerellaceae</taxon>
        <taxon>Ramularia</taxon>
    </lineage>
</organism>
<dbReference type="EMBL" id="FJUY01000007">
    <property type="protein sequence ID" value="CZT19192.1"/>
    <property type="molecule type" value="Genomic_DNA"/>
</dbReference>
<dbReference type="RefSeq" id="XP_023626082.1">
    <property type="nucleotide sequence ID" value="XM_023770314.1"/>
</dbReference>
<dbReference type="AlphaFoldDB" id="A0A2D3UQK3"/>
<dbReference type="Proteomes" id="UP000225277">
    <property type="component" value="Unassembled WGS sequence"/>
</dbReference>
<dbReference type="GeneID" id="35600206"/>
<proteinExistence type="predicted"/>
<sequence>MSPDVYAPRHDIQPAIVAGPFQDSVLMQWMNHVDVRQAIYPTDDLMAKAIQLKTLLGHLRPDRRSSDVSLHFKSFSQGDWYRYAGRRPMTNSTFKTPGWQRAARREAVWNEYVEFLARPDLGQSPEVVVWDAKRHEPFEDLARGIGGKLNNPDFVHL</sequence>
<gene>
    <name evidence="1" type="ORF">RCC_05038</name>
</gene>
<reference evidence="1 2" key="1">
    <citation type="submission" date="2016-03" db="EMBL/GenBank/DDBJ databases">
        <authorList>
            <person name="Ploux O."/>
        </authorList>
    </citation>
    <scope>NUCLEOTIDE SEQUENCE [LARGE SCALE GENOMIC DNA]</scope>
    <source>
        <strain evidence="1 2">URUG2</strain>
    </source>
</reference>
<evidence type="ECO:0000313" key="2">
    <source>
        <dbReference type="Proteomes" id="UP000225277"/>
    </source>
</evidence>
<name>A0A2D3UQK3_9PEZI</name>